<feature type="binding site" evidence="6">
    <location>
        <position position="100"/>
    </location>
    <ligand>
        <name>Mg(2+)</name>
        <dbReference type="ChEBI" id="CHEBI:18420"/>
        <label>1</label>
        <note>catalytic</note>
    </ligand>
</feature>
<feature type="binding site" evidence="6">
    <location>
        <position position="349"/>
    </location>
    <ligand>
        <name>Mg(2+)</name>
        <dbReference type="ChEBI" id="CHEBI:18420"/>
        <label>1</label>
        <note>catalytic</note>
    </ligand>
</feature>
<gene>
    <name evidence="7" type="ORF">GMOD_00005095</name>
</gene>
<dbReference type="PANTHER" id="PTHR43200">
    <property type="entry name" value="PHOSPHATASE"/>
    <property type="match status" value="1"/>
</dbReference>
<dbReference type="Pfam" id="PF00459">
    <property type="entry name" value="Inositol_P"/>
    <property type="match status" value="1"/>
</dbReference>
<dbReference type="InterPro" id="IPR051090">
    <property type="entry name" value="Inositol_monoP_superfamily"/>
</dbReference>
<keyword evidence="4" id="KW-0378">Hydrolase</keyword>
<evidence type="ECO:0000256" key="3">
    <source>
        <dbReference type="ARBA" id="ARBA00022723"/>
    </source>
</evidence>
<comment type="cofactor">
    <cofactor evidence="1 6">
        <name>Mg(2+)</name>
        <dbReference type="ChEBI" id="CHEBI:18420"/>
    </cofactor>
</comment>
<keyword evidence="3 6" id="KW-0479">Metal-binding</keyword>
<evidence type="ECO:0000313" key="8">
    <source>
        <dbReference type="Proteomes" id="UP000265663"/>
    </source>
</evidence>
<evidence type="ECO:0000256" key="1">
    <source>
        <dbReference type="ARBA" id="ARBA00001946"/>
    </source>
</evidence>
<reference evidence="7 8" key="1">
    <citation type="journal article" date="2014" name="PLoS ONE">
        <title>De novo Genome Assembly of the Fungal Plant Pathogen Pyrenophora semeniperda.</title>
        <authorList>
            <person name="Soliai M.M."/>
            <person name="Meyer S.E."/>
            <person name="Udall J.A."/>
            <person name="Elzinga D.E."/>
            <person name="Hermansen R.A."/>
            <person name="Bodily P.M."/>
            <person name="Hart A.A."/>
            <person name="Coleman C.E."/>
        </authorList>
    </citation>
    <scope>NUCLEOTIDE SEQUENCE [LARGE SCALE GENOMIC DNA]</scope>
    <source>
        <strain evidence="7 8">CCB06</strain>
        <tissue evidence="7">Mycelium</tissue>
    </source>
</reference>
<dbReference type="GO" id="GO:0046872">
    <property type="term" value="F:metal ion binding"/>
    <property type="evidence" value="ECO:0007669"/>
    <property type="project" value="UniProtKB-KW"/>
</dbReference>
<dbReference type="Proteomes" id="UP000265663">
    <property type="component" value="Unassembled WGS sequence"/>
</dbReference>
<dbReference type="PANTHER" id="PTHR43200:SF2">
    <property type="entry name" value="3'(2'),5'-BISPHOSPHATE NUCLEOTIDASE"/>
    <property type="match status" value="1"/>
</dbReference>
<evidence type="ECO:0000256" key="5">
    <source>
        <dbReference type="ARBA" id="ARBA00022842"/>
    </source>
</evidence>
<keyword evidence="8" id="KW-1185">Reference proteome</keyword>
<keyword evidence="5 6" id="KW-0460">Magnesium</keyword>
<evidence type="ECO:0000256" key="4">
    <source>
        <dbReference type="ARBA" id="ARBA00022801"/>
    </source>
</evidence>
<dbReference type="GO" id="GO:0000103">
    <property type="term" value="P:sulfate assimilation"/>
    <property type="evidence" value="ECO:0007669"/>
    <property type="project" value="TreeGrafter"/>
</dbReference>
<comment type="similarity">
    <text evidence="2">Belongs to the inositol monophosphatase superfamily.</text>
</comment>
<feature type="binding site" evidence="6">
    <location>
        <position position="182"/>
    </location>
    <ligand>
        <name>Mg(2+)</name>
        <dbReference type="ChEBI" id="CHEBI:18420"/>
        <label>1</label>
        <note>catalytic</note>
    </ligand>
</feature>
<evidence type="ECO:0000256" key="2">
    <source>
        <dbReference type="ARBA" id="ARBA00009759"/>
    </source>
</evidence>
<dbReference type="GO" id="GO:0008441">
    <property type="term" value="F:3'(2'),5'-bisphosphate nucleotidase activity"/>
    <property type="evidence" value="ECO:0007669"/>
    <property type="project" value="TreeGrafter"/>
</dbReference>
<dbReference type="Gene3D" id="3.40.190.80">
    <property type="match status" value="1"/>
</dbReference>
<dbReference type="CDD" id="cd01517">
    <property type="entry name" value="PAP_phosphatase"/>
    <property type="match status" value="1"/>
</dbReference>
<dbReference type="Gene3D" id="3.30.540.10">
    <property type="entry name" value="Fructose-1,6-Bisphosphatase, subunit A, domain 1"/>
    <property type="match status" value="1"/>
</dbReference>
<dbReference type="SUPFAM" id="SSF56655">
    <property type="entry name" value="Carbohydrate phosphatase"/>
    <property type="match status" value="1"/>
</dbReference>
<proteinExistence type="inferred from homology"/>
<dbReference type="EMBL" id="KE747806">
    <property type="protein sequence ID" value="RMZ66029.1"/>
    <property type="molecule type" value="Genomic_DNA"/>
</dbReference>
<sequence length="415" mass="44996">MTPCRHIAPPVTHSITIKEQERRSPHRQVTMAYSAELRLALRAVHRAALLTKSVLRSLSNNVSAETKADDSPVTIADFAAQALLISALHAVYPNDRFLGEESADALRQNEQLADRVWQLVQQAKDEAHATSNGSSKQEGDQQKHVRDEAQLAFPATKKDMLDLIDRGGKGKVTGSGRVWAMDPVDGTATFMQGQQYAVCLCLLIDGIQQVGVIACPNLAFPIQGPLGSTRIHEDAVDKEGYGVMLSAVKGQGTFIRSMTASSLGSDVRHVDLATLPAKKASSLNFVEATIGKTSLSQAEHEAVANMLGASWPGTVIWSQQMKYVALALGATDVMVRIPKTLDRFTYIWDHAGGHLLYQEAGGVISDFNGEQIDFAHGRTITGDRNWGMIACLPGNFEEVGKAVKEVLRKRDGDDA</sequence>
<evidence type="ECO:0000313" key="7">
    <source>
        <dbReference type="EMBL" id="RMZ66029.1"/>
    </source>
</evidence>
<evidence type="ECO:0000256" key="6">
    <source>
        <dbReference type="PIRSR" id="PIRSR600760-2"/>
    </source>
</evidence>
<accession>A0A3M7LUR2</accession>
<protein>
    <submittedName>
        <fullName evidence="7">3 (2)5-bisphosphate nucleotidase</fullName>
    </submittedName>
</protein>
<name>A0A3M7LUR2_9PLEO</name>
<dbReference type="AlphaFoldDB" id="A0A3M7LUR2"/>
<dbReference type="OrthoDB" id="411145at2759"/>
<feature type="binding site" evidence="6">
    <location>
        <position position="185"/>
    </location>
    <ligand>
        <name>Mg(2+)</name>
        <dbReference type="ChEBI" id="CHEBI:18420"/>
        <label>1</label>
        <note>catalytic</note>
    </ligand>
</feature>
<dbReference type="InterPro" id="IPR000760">
    <property type="entry name" value="Inositol_monophosphatase-like"/>
</dbReference>
<organism evidence="7 8">
    <name type="scientific">Pyrenophora seminiperda CCB06</name>
    <dbReference type="NCBI Taxonomy" id="1302712"/>
    <lineage>
        <taxon>Eukaryota</taxon>
        <taxon>Fungi</taxon>
        <taxon>Dikarya</taxon>
        <taxon>Ascomycota</taxon>
        <taxon>Pezizomycotina</taxon>
        <taxon>Dothideomycetes</taxon>
        <taxon>Pleosporomycetidae</taxon>
        <taxon>Pleosporales</taxon>
        <taxon>Pleosporineae</taxon>
        <taxon>Pleosporaceae</taxon>
        <taxon>Pyrenophora</taxon>
    </lineage>
</organism>